<evidence type="ECO:0000256" key="6">
    <source>
        <dbReference type="SAM" id="MobiDB-lite"/>
    </source>
</evidence>
<dbReference type="CDD" id="cd22268">
    <property type="entry name" value="DPBB_RlpA-like"/>
    <property type="match status" value="1"/>
</dbReference>
<dbReference type="GO" id="GO:0042834">
    <property type="term" value="F:peptidoglycan binding"/>
    <property type="evidence" value="ECO:0007669"/>
    <property type="project" value="InterPro"/>
</dbReference>
<dbReference type="SUPFAM" id="SSF110997">
    <property type="entry name" value="Sporulation related repeat"/>
    <property type="match status" value="1"/>
</dbReference>
<organism evidence="8 9">
    <name type="scientific">Ferrovibrio terrae</name>
    <dbReference type="NCBI Taxonomy" id="2594003"/>
    <lineage>
        <taxon>Bacteria</taxon>
        <taxon>Pseudomonadati</taxon>
        <taxon>Pseudomonadota</taxon>
        <taxon>Alphaproteobacteria</taxon>
        <taxon>Rhodospirillales</taxon>
        <taxon>Rhodospirillaceae</taxon>
        <taxon>Ferrovibrio</taxon>
    </lineage>
</organism>
<feature type="region of interest" description="Disordered" evidence="6">
    <location>
        <begin position="1"/>
        <end position="24"/>
    </location>
</feature>
<keyword evidence="3 4" id="KW-0961">Cell wall biogenesis/degradation</keyword>
<dbReference type="GO" id="GO:0008932">
    <property type="term" value="F:lytic endotransglycosylase activity"/>
    <property type="evidence" value="ECO:0007669"/>
    <property type="project" value="UniProtKB-UniRule"/>
</dbReference>
<dbReference type="InterPro" id="IPR007730">
    <property type="entry name" value="SPOR-like_dom"/>
</dbReference>
<name>A0A516H5S6_9PROT</name>
<dbReference type="EMBL" id="CP041636">
    <property type="protein sequence ID" value="QDO99075.1"/>
    <property type="molecule type" value="Genomic_DNA"/>
</dbReference>
<dbReference type="InterPro" id="IPR036680">
    <property type="entry name" value="SPOR-like_sf"/>
</dbReference>
<dbReference type="GO" id="GO:0071555">
    <property type="term" value="P:cell wall organization"/>
    <property type="evidence" value="ECO:0007669"/>
    <property type="project" value="UniProtKB-KW"/>
</dbReference>
<dbReference type="HAMAP" id="MF_02071">
    <property type="entry name" value="RlpA"/>
    <property type="match status" value="1"/>
</dbReference>
<gene>
    <name evidence="4" type="primary">rlpA</name>
    <name evidence="8" type="ORF">FNB15_18165</name>
</gene>
<dbReference type="PANTHER" id="PTHR34183">
    <property type="entry name" value="ENDOLYTIC PEPTIDOGLYCAN TRANSGLYCOSYLASE RLPA"/>
    <property type="match status" value="1"/>
</dbReference>
<dbReference type="InterPro" id="IPR036908">
    <property type="entry name" value="RlpA-like_sf"/>
</dbReference>
<dbReference type="EC" id="4.2.2.-" evidence="4"/>
<dbReference type="Pfam" id="PF05036">
    <property type="entry name" value="SPOR"/>
    <property type="match status" value="1"/>
</dbReference>
<dbReference type="InterPro" id="IPR012997">
    <property type="entry name" value="RplA"/>
</dbReference>
<comment type="similarity">
    <text evidence="4 5">Belongs to the RlpA family.</text>
</comment>
<dbReference type="OrthoDB" id="9779128at2"/>
<keyword evidence="9" id="KW-1185">Reference proteome</keyword>
<evidence type="ECO:0000256" key="3">
    <source>
        <dbReference type="ARBA" id="ARBA00023316"/>
    </source>
</evidence>
<keyword evidence="2 4" id="KW-0456">Lyase</keyword>
<dbReference type="GO" id="GO:0009279">
    <property type="term" value="C:cell outer membrane"/>
    <property type="evidence" value="ECO:0007669"/>
    <property type="project" value="TreeGrafter"/>
</dbReference>
<dbReference type="KEGG" id="fer:FNB15_18165"/>
<proteinExistence type="inferred from homology"/>
<dbReference type="Gene3D" id="2.40.40.10">
    <property type="entry name" value="RlpA-like domain"/>
    <property type="match status" value="1"/>
</dbReference>
<dbReference type="Proteomes" id="UP000317496">
    <property type="component" value="Chromosome"/>
</dbReference>
<feature type="region of interest" description="Disordered" evidence="6">
    <location>
        <begin position="201"/>
        <end position="251"/>
    </location>
</feature>
<comment type="function">
    <text evidence="4">Lytic transglycosylase with a strong preference for naked glycan strands that lack stem peptides.</text>
</comment>
<evidence type="ECO:0000259" key="7">
    <source>
        <dbReference type="PROSITE" id="PS51724"/>
    </source>
</evidence>
<evidence type="ECO:0000313" key="8">
    <source>
        <dbReference type="EMBL" id="QDO99075.1"/>
    </source>
</evidence>
<reference evidence="8 9" key="1">
    <citation type="submission" date="2019-07" db="EMBL/GenBank/DDBJ databases">
        <title>Genome sequencing for Ferrovibrio sp. K5.</title>
        <authorList>
            <person name="Park S.-J."/>
        </authorList>
    </citation>
    <scope>NUCLEOTIDE SEQUENCE [LARGE SCALE GENOMIC DNA]</scope>
    <source>
        <strain evidence="8 9">K5</strain>
    </source>
</reference>
<dbReference type="SUPFAM" id="SSF50685">
    <property type="entry name" value="Barwin-like endoglucanases"/>
    <property type="match status" value="1"/>
</dbReference>
<dbReference type="Gene3D" id="3.30.70.1070">
    <property type="entry name" value="Sporulation related repeat"/>
    <property type="match status" value="1"/>
</dbReference>
<evidence type="ECO:0000256" key="2">
    <source>
        <dbReference type="ARBA" id="ARBA00023239"/>
    </source>
</evidence>
<dbReference type="PANTHER" id="PTHR34183:SF1">
    <property type="entry name" value="ENDOLYTIC PEPTIDOGLYCAN TRANSGLYCOSYLASE RLPA"/>
    <property type="match status" value="1"/>
</dbReference>
<protein>
    <recommendedName>
        <fullName evidence="4">Endolytic peptidoglycan transglycosylase RlpA</fullName>
        <ecNumber evidence="4">4.2.2.-</ecNumber>
    </recommendedName>
</protein>
<dbReference type="NCBIfam" id="TIGR00413">
    <property type="entry name" value="rlpA"/>
    <property type="match status" value="1"/>
</dbReference>
<dbReference type="GO" id="GO:0000270">
    <property type="term" value="P:peptidoglycan metabolic process"/>
    <property type="evidence" value="ECO:0007669"/>
    <property type="project" value="UniProtKB-UniRule"/>
</dbReference>
<evidence type="ECO:0000256" key="1">
    <source>
        <dbReference type="ARBA" id="ARBA00022729"/>
    </source>
</evidence>
<dbReference type="AlphaFoldDB" id="A0A516H5S6"/>
<dbReference type="RefSeq" id="WP_144258071.1">
    <property type="nucleotide sequence ID" value="NZ_CP041636.1"/>
</dbReference>
<accession>A0A516H5S6</accession>
<evidence type="ECO:0000256" key="5">
    <source>
        <dbReference type="RuleBase" id="RU003495"/>
    </source>
</evidence>
<dbReference type="InterPro" id="IPR009009">
    <property type="entry name" value="RlpA-like_DPBB"/>
</dbReference>
<sequence>MNRQRHAIPCLNRGGRGDSRTTQQTCAPISRSPALRSLALLAALFGLSACAEAALLNHSAKSVVRSGEPPSQAAIAKGGIYKVGNPYQINGVWYYPKEDPNYDETGIGSWYGEQFHGKATANGEIFDMNEVTAAHPTLPMPSLVRVTNLENGRTIVVRMNDRGPYANGRVIDLSRRSAQLIGYERQGTAKVRVQYIGPAPLAGEPGAQIASRSGTDETPSAAPRGGVQAEALPPPPGMRGRSGDVARSAPSQPSAMEVLAAQNTQNPQATGAPGELITKAELNRQTPQVGPARGGQIYVQVGAFTLHENAHKLAAQMSLLGPSSVSSTFINRQEFFRVRLGPFNQVTQADQALQQAINNGQTNARIVVE</sequence>
<keyword evidence="1" id="KW-0732">Signal</keyword>
<evidence type="ECO:0000256" key="4">
    <source>
        <dbReference type="HAMAP-Rule" id="MF_02071"/>
    </source>
</evidence>
<dbReference type="InterPro" id="IPR034718">
    <property type="entry name" value="RlpA"/>
</dbReference>
<dbReference type="Pfam" id="PF03330">
    <property type="entry name" value="DPBB_1"/>
    <property type="match status" value="1"/>
</dbReference>
<evidence type="ECO:0000313" key="9">
    <source>
        <dbReference type="Proteomes" id="UP000317496"/>
    </source>
</evidence>
<feature type="domain" description="SPOR" evidence="7">
    <location>
        <begin position="291"/>
        <end position="369"/>
    </location>
</feature>
<dbReference type="PROSITE" id="PS51724">
    <property type="entry name" value="SPOR"/>
    <property type="match status" value="1"/>
</dbReference>